<dbReference type="HOGENOM" id="CLU_1261454_0_0_1"/>
<keyword evidence="2" id="KW-1185">Reference proteome</keyword>
<accession>G3JF01</accession>
<proteinExistence type="predicted"/>
<dbReference type="RefSeq" id="XP_006670077.1">
    <property type="nucleotide sequence ID" value="XM_006670014.1"/>
</dbReference>
<dbReference type="InParanoid" id="G3JF01"/>
<dbReference type="VEuPathDB" id="FungiDB:CCM_04868"/>
<name>G3JF01_CORMM</name>
<dbReference type="GeneID" id="18166889"/>
<dbReference type="AlphaFoldDB" id="G3JF01"/>
<organism evidence="1 2">
    <name type="scientific">Cordyceps militaris (strain CM01)</name>
    <name type="common">Caterpillar fungus</name>
    <dbReference type="NCBI Taxonomy" id="983644"/>
    <lineage>
        <taxon>Eukaryota</taxon>
        <taxon>Fungi</taxon>
        <taxon>Dikarya</taxon>
        <taxon>Ascomycota</taxon>
        <taxon>Pezizomycotina</taxon>
        <taxon>Sordariomycetes</taxon>
        <taxon>Hypocreomycetidae</taxon>
        <taxon>Hypocreales</taxon>
        <taxon>Cordycipitaceae</taxon>
        <taxon>Cordyceps</taxon>
    </lineage>
</organism>
<sequence length="219" mass="24035">MPDHEFLSVRVSAHRTHSRIPTASPCGASIVPYRYLQWSLVGGTGNRSCTDRWPPQARNNDEKSSLPCAALRANKALPHQQPIPAFQYIKSYIAAGGNVGNSPSKGMLLVLGIVSVVTGTPYFPRESASVLVYPLYACLVVKEHGRVCLFFLSFGLEPLPLSPDLTTQYTQLSKYGKPPTCLDNQMKYKFLAKLGANPSLDHQYSGEATRRLAVDSKHS</sequence>
<dbReference type="EMBL" id="JH126401">
    <property type="protein sequence ID" value="EGX93494.1"/>
    <property type="molecule type" value="Genomic_DNA"/>
</dbReference>
<dbReference type="KEGG" id="cmt:CCM_04868"/>
<gene>
    <name evidence="1" type="ORF">CCM_04868</name>
</gene>
<evidence type="ECO:0000313" key="2">
    <source>
        <dbReference type="Proteomes" id="UP000001610"/>
    </source>
</evidence>
<reference evidence="1 2" key="1">
    <citation type="journal article" date="2011" name="Genome Biol.">
        <title>Genome sequence of the insect pathogenic fungus Cordyceps militaris, a valued traditional Chinese medicine.</title>
        <authorList>
            <person name="Zheng P."/>
            <person name="Xia Y."/>
            <person name="Xiao G."/>
            <person name="Xiong C."/>
            <person name="Hu X."/>
            <person name="Zhang S."/>
            <person name="Zheng H."/>
            <person name="Huang Y."/>
            <person name="Zhou Y."/>
            <person name="Wang S."/>
            <person name="Zhao G.P."/>
            <person name="Liu X."/>
            <person name="St Leger R.J."/>
            <person name="Wang C."/>
        </authorList>
    </citation>
    <scope>NUCLEOTIDE SEQUENCE [LARGE SCALE GENOMIC DNA]</scope>
    <source>
        <strain evidence="1 2">CM01</strain>
    </source>
</reference>
<dbReference type="Proteomes" id="UP000001610">
    <property type="component" value="Unassembled WGS sequence"/>
</dbReference>
<protein>
    <submittedName>
        <fullName evidence="1">Uncharacterized protein</fullName>
    </submittedName>
</protein>
<evidence type="ECO:0000313" key="1">
    <source>
        <dbReference type="EMBL" id="EGX93494.1"/>
    </source>
</evidence>